<name>A0A6G0XYK3_9STRA</name>
<dbReference type="Proteomes" id="UP000481153">
    <property type="component" value="Unassembled WGS sequence"/>
</dbReference>
<comment type="caution">
    <text evidence="1">The sequence shown here is derived from an EMBL/GenBank/DDBJ whole genome shotgun (WGS) entry which is preliminary data.</text>
</comment>
<keyword evidence="2" id="KW-1185">Reference proteome</keyword>
<sequence>MLHLPSAHELSSCIGPHCDRLILMSLSVPAKSVRLLELQAHTIVPSNHATYQYQQGRRHDLTTTDGWNDQEVWVGSFWSLSMGKRPTRSPILVCR</sequence>
<reference evidence="1 2" key="1">
    <citation type="submission" date="2019-07" db="EMBL/GenBank/DDBJ databases">
        <title>Genomics analysis of Aphanomyces spp. identifies a new class of oomycete effector associated with host adaptation.</title>
        <authorList>
            <person name="Gaulin E."/>
        </authorList>
    </citation>
    <scope>NUCLEOTIDE SEQUENCE [LARGE SCALE GENOMIC DNA]</scope>
    <source>
        <strain evidence="1 2">ATCC 201684</strain>
    </source>
</reference>
<protein>
    <submittedName>
        <fullName evidence="1">Uncharacterized protein</fullName>
    </submittedName>
</protein>
<organism evidence="1 2">
    <name type="scientific">Aphanomyces euteiches</name>
    <dbReference type="NCBI Taxonomy" id="100861"/>
    <lineage>
        <taxon>Eukaryota</taxon>
        <taxon>Sar</taxon>
        <taxon>Stramenopiles</taxon>
        <taxon>Oomycota</taxon>
        <taxon>Saprolegniomycetes</taxon>
        <taxon>Saprolegniales</taxon>
        <taxon>Verrucalvaceae</taxon>
        <taxon>Aphanomyces</taxon>
    </lineage>
</organism>
<accession>A0A6G0XYK3</accession>
<dbReference type="AlphaFoldDB" id="A0A6G0XYK3"/>
<evidence type="ECO:0000313" key="1">
    <source>
        <dbReference type="EMBL" id="KAF0745635.1"/>
    </source>
</evidence>
<gene>
    <name evidence="1" type="ORF">Ae201684_000088</name>
</gene>
<dbReference type="EMBL" id="VJMJ01000001">
    <property type="protein sequence ID" value="KAF0745635.1"/>
    <property type="molecule type" value="Genomic_DNA"/>
</dbReference>
<evidence type="ECO:0000313" key="2">
    <source>
        <dbReference type="Proteomes" id="UP000481153"/>
    </source>
</evidence>
<proteinExistence type="predicted"/>